<dbReference type="Gene3D" id="1.10.230.10">
    <property type="entry name" value="Cytochrome P450-Terp, domain 2"/>
    <property type="match status" value="1"/>
</dbReference>
<sequence length="441" mass="48854">MSTGTLFVRDSRTGVKYDIPINRNAVRALDLKRITAPSEGANRADQVSRGLRIYDPGLQNTAVLESAISFSDHESGELLFRGFSLEQLWEAEFEDMLHLMLWDVYPSADQRTELSRRLGRYMQETPRAVHDAIHLLPRTTAPLPLILAGLSAYLAAIPTPICVSSLAHVYQQDPGLGDQIILQTVAGYAVIFAAVRCHRKGIEFRAPSIDSTYRENLFVMAGLIDSSTQRPDPTKLSCYRRFALLNADHGMALSVFSALVTASSLTDPISCLISAVAAAHGPLHFGATESAQRALNEIGNPESVPDFITEVKSGKRRLFGYGHREYKGVDPRVQFIRRILQDLPTHSNPFFKIAEAIEAAASNDEYFLSRGLHPNADFYGNFVFTGIGIEPEMIPAAMLTQRITGIMAHWRDYTVTRGKLFRPSHIYTGTTGVVTYPVARI</sequence>
<dbReference type="RefSeq" id="XP_056469760.1">
    <property type="nucleotide sequence ID" value="XM_056622344.1"/>
</dbReference>
<proteinExistence type="inferred from homology"/>
<comment type="similarity">
    <text evidence="1 3">Belongs to the citrate synthase family.</text>
</comment>
<name>A0A9W9JXW9_9EURO</name>
<evidence type="ECO:0000256" key="1">
    <source>
        <dbReference type="ARBA" id="ARBA00010566"/>
    </source>
</evidence>
<dbReference type="InterPro" id="IPR002020">
    <property type="entry name" value="Citrate_synthase"/>
</dbReference>
<dbReference type="InterPro" id="IPR036969">
    <property type="entry name" value="Citrate_synthase_sf"/>
</dbReference>
<dbReference type="Gene3D" id="1.10.580.10">
    <property type="entry name" value="Citrate Synthase, domain 1"/>
    <property type="match status" value="1"/>
</dbReference>
<dbReference type="PANTHER" id="PTHR11739:SF4">
    <property type="entry name" value="CITRATE SYNTHASE, PEROXISOMAL"/>
    <property type="match status" value="1"/>
</dbReference>
<evidence type="ECO:0000256" key="3">
    <source>
        <dbReference type="RuleBase" id="RU000441"/>
    </source>
</evidence>
<keyword evidence="2 3" id="KW-0808">Transferase</keyword>
<dbReference type="GO" id="GO:0006099">
    <property type="term" value="P:tricarboxylic acid cycle"/>
    <property type="evidence" value="ECO:0007669"/>
    <property type="project" value="TreeGrafter"/>
</dbReference>
<dbReference type="OrthoDB" id="435022at2759"/>
<accession>A0A9W9JXW9</accession>
<protein>
    <recommendedName>
        <fullName evidence="3">Citrate synthase</fullName>
    </recommendedName>
</protein>
<dbReference type="GeneID" id="81361323"/>
<dbReference type="EMBL" id="JAPQKI010000010">
    <property type="protein sequence ID" value="KAJ5085082.1"/>
    <property type="molecule type" value="Genomic_DNA"/>
</dbReference>
<dbReference type="Proteomes" id="UP001149074">
    <property type="component" value="Unassembled WGS sequence"/>
</dbReference>
<reference evidence="4" key="2">
    <citation type="journal article" date="2023" name="IMA Fungus">
        <title>Comparative genomic study of the Penicillium genus elucidates a diverse pangenome and 15 lateral gene transfer events.</title>
        <authorList>
            <person name="Petersen C."/>
            <person name="Sorensen T."/>
            <person name="Nielsen M.R."/>
            <person name="Sondergaard T.E."/>
            <person name="Sorensen J.L."/>
            <person name="Fitzpatrick D.A."/>
            <person name="Frisvad J.C."/>
            <person name="Nielsen K.L."/>
        </authorList>
    </citation>
    <scope>NUCLEOTIDE SEQUENCE</scope>
    <source>
        <strain evidence="4">IBT 30761</strain>
    </source>
</reference>
<reference evidence="4" key="1">
    <citation type="submission" date="2022-11" db="EMBL/GenBank/DDBJ databases">
        <authorList>
            <person name="Petersen C."/>
        </authorList>
    </citation>
    <scope>NUCLEOTIDE SEQUENCE</scope>
    <source>
        <strain evidence="4">IBT 30761</strain>
    </source>
</reference>
<dbReference type="Pfam" id="PF00285">
    <property type="entry name" value="Citrate_synt"/>
    <property type="match status" value="1"/>
</dbReference>
<evidence type="ECO:0000313" key="5">
    <source>
        <dbReference type="Proteomes" id="UP001149074"/>
    </source>
</evidence>
<organism evidence="4 5">
    <name type="scientific">Penicillium argentinense</name>
    <dbReference type="NCBI Taxonomy" id="1131581"/>
    <lineage>
        <taxon>Eukaryota</taxon>
        <taxon>Fungi</taxon>
        <taxon>Dikarya</taxon>
        <taxon>Ascomycota</taxon>
        <taxon>Pezizomycotina</taxon>
        <taxon>Eurotiomycetes</taxon>
        <taxon>Eurotiomycetidae</taxon>
        <taxon>Eurotiales</taxon>
        <taxon>Aspergillaceae</taxon>
        <taxon>Penicillium</taxon>
    </lineage>
</organism>
<dbReference type="InterPro" id="IPR016142">
    <property type="entry name" value="Citrate_synth-like_lrg_a-sub"/>
</dbReference>
<keyword evidence="5" id="KW-1185">Reference proteome</keyword>
<dbReference type="SUPFAM" id="SSF48256">
    <property type="entry name" value="Citrate synthase"/>
    <property type="match status" value="1"/>
</dbReference>
<dbReference type="GO" id="GO:0005975">
    <property type="term" value="P:carbohydrate metabolic process"/>
    <property type="evidence" value="ECO:0007669"/>
    <property type="project" value="TreeGrafter"/>
</dbReference>
<evidence type="ECO:0000256" key="2">
    <source>
        <dbReference type="ARBA" id="ARBA00022679"/>
    </source>
</evidence>
<dbReference type="AlphaFoldDB" id="A0A9W9JXW9"/>
<comment type="caution">
    <text evidence="4">The sequence shown here is derived from an EMBL/GenBank/DDBJ whole genome shotgun (WGS) entry which is preliminary data.</text>
</comment>
<dbReference type="InterPro" id="IPR016143">
    <property type="entry name" value="Citrate_synth-like_sm_a-sub"/>
</dbReference>
<dbReference type="PRINTS" id="PR00143">
    <property type="entry name" value="CITRTSNTHASE"/>
</dbReference>
<gene>
    <name evidence="4" type="ORF">N7532_009853</name>
</gene>
<evidence type="ECO:0000313" key="4">
    <source>
        <dbReference type="EMBL" id="KAJ5085082.1"/>
    </source>
</evidence>
<dbReference type="GO" id="GO:0046912">
    <property type="term" value="F:acyltransferase activity, acyl groups converted into alkyl on transfer"/>
    <property type="evidence" value="ECO:0007669"/>
    <property type="project" value="InterPro"/>
</dbReference>
<dbReference type="PANTHER" id="PTHR11739">
    <property type="entry name" value="CITRATE SYNTHASE"/>
    <property type="match status" value="1"/>
</dbReference>
<dbReference type="GO" id="GO:0005759">
    <property type="term" value="C:mitochondrial matrix"/>
    <property type="evidence" value="ECO:0007669"/>
    <property type="project" value="TreeGrafter"/>
</dbReference>